<dbReference type="InterPro" id="IPR042618">
    <property type="entry name" value="IQCG"/>
</dbReference>
<dbReference type="VEuPathDB" id="VectorBase:AFUN2_001398"/>
<accession>A0A4Y0BVW5</accession>
<dbReference type="EnsemblMetazoa" id="AFUN022043-RA">
    <property type="protein sequence ID" value="AFUN022043-PA"/>
    <property type="gene ID" value="AFUN022043"/>
</dbReference>
<evidence type="ECO:0000256" key="6">
    <source>
        <dbReference type="SAM" id="Coils"/>
    </source>
</evidence>
<evidence type="ECO:0000256" key="4">
    <source>
        <dbReference type="ARBA" id="ARBA00023212"/>
    </source>
</evidence>
<dbReference type="GO" id="GO:0031514">
    <property type="term" value="C:motile cilium"/>
    <property type="evidence" value="ECO:0007669"/>
    <property type="project" value="TreeGrafter"/>
</dbReference>
<dbReference type="GO" id="GO:0005737">
    <property type="term" value="C:cytoplasm"/>
    <property type="evidence" value="ECO:0007669"/>
    <property type="project" value="TreeGrafter"/>
</dbReference>
<evidence type="ECO:0000256" key="3">
    <source>
        <dbReference type="ARBA" id="ARBA00022490"/>
    </source>
</evidence>
<evidence type="ECO:0000256" key="2">
    <source>
        <dbReference type="ARBA" id="ARBA00004316"/>
    </source>
</evidence>
<proteinExistence type="predicted"/>
<dbReference type="CDD" id="cd23766">
    <property type="entry name" value="IQCG"/>
    <property type="match status" value="1"/>
</dbReference>
<dbReference type="AlphaFoldDB" id="A0A4Y0BVW5"/>
<evidence type="ECO:0000256" key="1">
    <source>
        <dbReference type="ARBA" id="ARBA00004245"/>
    </source>
</evidence>
<organism evidence="7">
    <name type="scientific">Anopheles funestus</name>
    <name type="common">African malaria mosquito</name>
    <dbReference type="NCBI Taxonomy" id="62324"/>
    <lineage>
        <taxon>Eukaryota</taxon>
        <taxon>Metazoa</taxon>
        <taxon>Ecdysozoa</taxon>
        <taxon>Arthropoda</taxon>
        <taxon>Hexapoda</taxon>
        <taxon>Insecta</taxon>
        <taxon>Pterygota</taxon>
        <taxon>Neoptera</taxon>
        <taxon>Endopterygota</taxon>
        <taxon>Diptera</taxon>
        <taxon>Nematocera</taxon>
        <taxon>Culicoidea</taxon>
        <taxon>Culicidae</taxon>
        <taxon>Anophelinae</taxon>
        <taxon>Anopheles</taxon>
    </lineage>
</organism>
<feature type="coiled-coil region" evidence="6">
    <location>
        <begin position="195"/>
        <end position="257"/>
    </location>
</feature>
<evidence type="ECO:0000313" key="7">
    <source>
        <dbReference type="EnsemblMetazoa" id="AFUN022043-PA"/>
    </source>
</evidence>
<dbReference type="PANTHER" id="PTHR14871:SF1">
    <property type="entry name" value="DYNEIN REGULATORY COMPLEX PROTEIN 9"/>
    <property type="match status" value="1"/>
</dbReference>
<dbReference type="PROSITE" id="PS50096">
    <property type="entry name" value="IQ"/>
    <property type="match status" value="1"/>
</dbReference>
<dbReference type="PANTHER" id="PTHR14871">
    <property type="entry name" value="DYNEIN REGULATORY COMPLEX PROTEIN 9"/>
    <property type="match status" value="1"/>
</dbReference>
<protein>
    <submittedName>
        <fullName evidence="7">Uncharacterized protein</fullName>
    </submittedName>
</protein>
<keyword evidence="5" id="KW-0966">Cell projection</keyword>
<reference evidence="7" key="1">
    <citation type="submission" date="2020-05" db="UniProtKB">
        <authorList>
            <consortium name="EnsemblMetazoa"/>
        </authorList>
    </citation>
    <scope>IDENTIFICATION</scope>
    <source>
        <strain evidence="7">FUMOZ</strain>
    </source>
</reference>
<comment type="subcellular location">
    <subcellularLocation>
        <location evidence="2">Cell projection</location>
    </subcellularLocation>
    <subcellularLocation>
        <location evidence="1">Cytoplasm</location>
        <location evidence="1">Cytoskeleton</location>
    </subcellularLocation>
</comment>
<keyword evidence="4" id="KW-0206">Cytoskeleton</keyword>
<keyword evidence="3" id="KW-0963">Cytoplasm</keyword>
<keyword evidence="6" id="KW-0175">Coiled coil</keyword>
<dbReference type="STRING" id="62324.A0A4Y0BVW5"/>
<dbReference type="GO" id="GO:0005856">
    <property type="term" value="C:cytoskeleton"/>
    <property type="evidence" value="ECO:0007669"/>
    <property type="project" value="UniProtKB-SubCell"/>
</dbReference>
<evidence type="ECO:0000256" key="5">
    <source>
        <dbReference type="ARBA" id="ARBA00023273"/>
    </source>
</evidence>
<dbReference type="VEuPathDB" id="VectorBase:AFUN022043"/>
<name>A0A4Y0BVW5_ANOFN</name>
<dbReference type="GO" id="GO:0044782">
    <property type="term" value="P:cilium organization"/>
    <property type="evidence" value="ECO:0007669"/>
    <property type="project" value="TreeGrafter"/>
</dbReference>
<sequence length="304" mass="36018">MGESRHEESALICRKIVEECLRKFEILECCSKNAKLYDSTGTYSMANLLHQKSMGLRSVLVELAANPKHLASVTSLSTLGSCMSCVESASGEERIYYDRFEYLDRCKKIQSLAKRLELLQYQCHEYNHKLHEESQIEMAKQRFVMLWESARKEQLRESISLRVQDLQKEQTIVDRSRANAFQAALTIDQYYDWKLANTEQTIEDWMTRFDREKEEQDARFQKARATEKYWNELLQLYEQQAQEILDLEKVLQRWEAEAEFKEYCHRMATRLQAWWRGVMVRKGYGRFGTSGRNKGKKSKNKEKK</sequence>